<dbReference type="AlphaFoldDB" id="A0A418VFT0"/>
<dbReference type="CDD" id="cd00093">
    <property type="entry name" value="HTH_XRE"/>
    <property type="match status" value="1"/>
</dbReference>
<gene>
    <name evidence="1" type="ORF">D3875_02565</name>
</gene>
<organism evidence="1 2">
    <name type="scientific">Deinococcus cavernae</name>
    <dbReference type="NCBI Taxonomy" id="2320857"/>
    <lineage>
        <taxon>Bacteria</taxon>
        <taxon>Thermotogati</taxon>
        <taxon>Deinococcota</taxon>
        <taxon>Deinococci</taxon>
        <taxon>Deinococcales</taxon>
        <taxon>Deinococcaceae</taxon>
        <taxon>Deinococcus</taxon>
    </lineage>
</organism>
<dbReference type="SUPFAM" id="SSF47413">
    <property type="entry name" value="lambda repressor-like DNA-binding domains"/>
    <property type="match status" value="1"/>
</dbReference>
<keyword evidence="2" id="KW-1185">Reference proteome</keyword>
<dbReference type="Proteomes" id="UP000286287">
    <property type="component" value="Unassembled WGS sequence"/>
</dbReference>
<dbReference type="InterPro" id="IPR010982">
    <property type="entry name" value="Lambda_DNA-bd_dom_sf"/>
</dbReference>
<dbReference type="GO" id="GO:0003677">
    <property type="term" value="F:DNA binding"/>
    <property type="evidence" value="ECO:0007669"/>
    <property type="project" value="InterPro"/>
</dbReference>
<name>A0A418VFT0_9DEIO</name>
<evidence type="ECO:0000313" key="1">
    <source>
        <dbReference type="EMBL" id="RJF74896.1"/>
    </source>
</evidence>
<dbReference type="InterPro" id="IPR001387">
    <property type="entry name" value="Cro/C1-type_HTH"/>
</dbReference>
<sequence>MNFMTSTGDPLNYFAIYEFDGTAHGGLVPQLNVSAVGKNREQVLERLRQGIALALHDLGEVPPNQHDRLPDDLQEFAAAETLFLEPAEMNPVSVEVERAVQASGLTDSELARRMGTSPAAVGRMQDYFYWGHSLATLRKLADALGIKLEISLAA</sequence>
<protein>
    <submittedName>
        <fullName evidence="1">Uncharacterized protein</fullName>
    </submittedName>
</protein>
<comment type="caution">
    <text evidence="1">The sequence shown here is derived from an EMBL/GenBank/DDBJ whole genome shotgun (WGS) entry which is preliminary data.</text>
</comment>
<evidence type="ECO:0000313" key="2">
    <source>
        <dbReference type="Proteomes" id="UP000286287"/>
    </source>
</evidence>
<dbReference type="EMBL" id="QYUJ01000008">
    <property type="protein sequence ID" value="RJF74896.1"/>
    <property type="molecule type" value="Genomic_DNA"/>
</dbReference>
<reference evidence="1 2" key="1">
    <citation type="submission" date="2018-09" db="EMBL/GenBank/DDBJ databases">
        <authorList>
            <person name="Zhu H."/>
        </authorList>
    </citation>
    <scope>NUCLEOTIDE SEQUENCE [LARGE SCALE GENOMIC DNA]</scope>
    <source>
        <strain evidence="1 2">K2S05-167</strain>
    </source>
</reference>
<accession>A0A418VFT0</accession>
<dbReference type="Gene3D" id="1.10.260.40">
    <property type="entry name" value="lambda repressor-like DNA-binding domains"/>
    <property type="match status" value="1"/>
</dbReference>
<proteinExistence type="predicted"/>